<protein>
    <submittedName>
        <fullName evidence="1">Uncharacterized protein</fullName>
    </submittedName>
</protein>
<dbReference type="Proteomes" id="UP000581135">
    <property type="component" value="Unassembled WGS sequence"/>
</dbReference>
<sequence length="52" mass="5588">MHSSSQAGPFFLSDRSYVGWGVVVFIFKVPTHALPAAIKHGLRSLSSLQVCG</sequence>
<keyword evidence="2" id="KW-1185">Reference proteome</keyword>
<dbReference type="EMBL" id="JACHXA010000001">
    <property type="protein sequence ID" value="MBB3063914.1"/>
    <property type="molecule type" value="Genomic_DNA"/>
</dbReference>
<proteinExistence type="predicted"/>
<accession>A0A839SPY9</accession>
<dbReference type="RefSeq" id="WP_183414724.1">
    <property type="nucleotide sequence ID" value="NZ_JACHXA010000001.1"/>
</dbReference>
<gene>
    <name evidence="1" type="ORF">FHR98_000179</name>
</gene>
<comment type="caution">
    <text evidence="1">The sequence shown here is derived from an EMBL/GenBank/DDBJ whole genome shotgun (WGS) entry which is preliminary data.</text>
</comment>
<name>A0A839SPY9_9PROT</name>
<dbReference type="AlphaFoldDB" id="A0A839SPY9"/>
<reference evidence="1 2" key="1">
    <citation type="submission" date="2020-08" db="EMBL/GenBank/DDBJ databases">
        <title>Genomic Encyclopedia of Type Strains, Phase III (KMG-III): the genomes of soil and plant-associated and newly described type strains.</title>
        <authorList>
            <person name="Whitman W."/>
        </authorList>
    </citation>
    <scope>NUCLEOTIDE SEQUENCE [LARGE SCALE GENOMIC DNA]</scope>
    <source>
        <strain evidence="1 2">CECT 8803</strain>
    </source>
</reference>
<evidence type="ECO:0000313" key="1">
    <source>
        <dbReference type="EMBL" id="MBB3063914.1"/>
    </source>
</evidence>
<evidence type="ECO:0000313" key="2">
    <source>
        <dbReference type="Proteomes" id="UP000581135"/>
    </source>
</evidence>
<organism evidence="1 2">
    <name type="scientific">Limibacillus halophilus</name>
    <dbReference type="NCBI Taxonomy" id="1579333"/>
    <lineage>
        <taxon>Bacteria</taxon>
        <taxon>Pseudomonadati</taxon>
        <taxon>Pseudomonadota</taxon>
        <taxon>Alphaproteobacteria</taxon>
        <taxon>Rhodospirillales</taxon>
        <taxon>Rhodovibrionaceae</taxon>
        <taxon>Limibacillus</taxon>
    </lineage>
</organism>